<keyword evidence="2" id="KW-1185">Reference proteome</keyword>
<dbReference type="EMBL" id="JAJVCN010000004">
    <property type="protein sequence ID" value="MCE7011022.1"/>
    <property type="molecule type" value="Genomic_DNA"/>
</dbReference>
<organism evidence="1 2">
    <name type="scientific">Kibdelosporangium philippinense</name>
    <dbReference type="NCBI Taxonomy" id="211113"/>
    <lineage>
        <taxon>Bacteria</taxon>
        <taxon>Bacillati</taxon>
        <taxon>Actinomycetota</taxon>
        <taxon>Actinomycetes</taxon>
        <taxon>Pseudonocardiales</taxon>
        <taxon>Pseudonocardiaceae</taxon>
        <taxon>Kibdelosporangium</taxon>
    </lineage>
</organism>
<gene>
    <name evidence="1" type="ORF">LWC34_50700</name>
</gene>
<evidence type="ECO:0000313" key="2">
    <source>
        <dbReference type="Proteomes" id="UP001521150"/>
    </source>
</evidence>
<evidence type="ECO:0000313" key="1">
    <source>
        <dbReference type="EMBL" id="MCE7011022.1"/>
    </source>
</evidence>
<comment type="caution">
    <text evidence="1">The sequence shown here is derived from an EMBL/GenBank/DDBJ whole genome shotgun (WGS) entry which is preliminary data.</text>
</comment>
<name>A0ABS8ZY83_9PSEU</name>
<reference evidence="1 2" key="1">
    <citation type="submission" date="2021-12" db="EMBL/GenBank/DDBJ databases">
        <title>Genome sequence of Kibdelosporangium philippinense ATCC 49844.</title>
        <authorList>
            <person name="Fedorov E.A."/>
            <person name="Omeragic M."/>
            <person name="Shalygina K.F."/>
            <person name="Maclea K.S."/>
        </authorList>
    </citation>
    <scope>NUCLEOTIDE SEQUENCE [LARGE SCALE GENOMIC DNA]</scope>
    <source>
        <strain evidence="1 2">ATCC 49844</strain>
    </source>
</reference>
<sequence length="82" mass="9000">MTLDTRGPDFGWEDFVHRFTTPTDVLSLVGQSCRLPEHPGVVRIPVAPPRPSYLAALLWHRRKPHSALPNTATALCDLGVGS</sequence>
<protein>
    <submittedName>
        <fullName evidence="1">Uncharacterized protein</fullName>
    </submittedName>
</protein>
<proteinExistence type="predicted"/>
<dbReference type="Proteomes" id="UP001521150">
    <property type="component" value="Unassembled WGS sequence"/>
</dbReference>
<dbReference type="RefSeq" id="WP_233733332.1">
    <property type="nucleotide sequence ID" value="NZ_JAJVCN010000004.1"/>
</dbReference>
<accession>A0ABS8ZY83</accession>